<evidence type="ECO:0000259" key="8">
    <source>
        <dbReference type="Pfam" id="PF07992"/>
    </source>
</evidence>
<gene>
    <name evidence="9" type="ORF">GCM10009690_14040</name>
</gene>
<evidence type="ECO:0000256" key="7">
    <source>
        <dbReference type="ARBA" id="ARBA00023033"/>
    </source>
</evidence>
<dbReference type="PANTHER" id="PTHR43098:SF3">
    <property type="entry name" value="L-ORNITHINE N(5)-MONOOXYGENASE-RELATED"/>
    <property type="match status" value="1"/>
</dbReference>
<evidence type="ECO:0000256" key="3">
    <source>
        <dbReference type="ARBA" id="ARBA00022630"/>
    </source>
</evidence>
<dbReference type="InterPro" id="IPR050775">
    <property type="entry name" value="FAD-binding_Monooxygenases"/>
</dbReference>
<protein>
    <submittedName>
        <fullName evidence="9">NAD(P)/FAD-dependent oxidoreductase</fullName>
    </submittedName>
</protein>
<organism evidence="9 10">
    <name type="scientific">Brevibacterium permense</name>
    <dbReference type="NCBI Taxonomy" id="234834"/>
    <lineage>
        <taxon>Bacteria</taxon>
        <taxon>Bacillati</taxon>
        <taxon>Actinomycetota</taxon>
        <taxon>Actinomycetes</taxon>
        <taxon>Micrococcales</taxon>
        <taxon>Brevibacteriaceae</taxon>
        <taxon>Brevibacterium</taxon>
    </lineage>
</organism>
<dbReference type="InterPro" id="IPR023753">
    <property type="entry name" value="FAD/NAD-binding_dom"/>
</dbReference>
<keyword evidence="6" id="KW-0560">Oxidoreductase</keyword>
<feature type="domain" description="FAD/NAD(P)-binding" evidence="8">
    <location>
        <begin position="22"/>
        <end position="243"/>
    </location>
</feature>
<evidence type="ECO:0000256" key="4">
    <source>
        <dbReference type="ARBA" id="ARBA00022827"/>
    </source>
</evidence>
<sequence length="559" mass="63165">MTSTMPAPTKEHTNADETGVLDTLIVGGGFSGLYLLDRLREQGFDVKVWDAAGGLGGIWWWNCYPGARTDSTGQVYQFQYKDLWKTYDFKELYPDSDGLRDYFEYVDSQLDLSHDITFNTFVESCKWDEIAKEWTVRSSQGLEQRARMVIVATGFGAKPLYPNIEGLDSFEGECHHTARWPQGGLDLAGKRVVVMGTGSSGVQVIQEAAAVAENLTVFQRTPNLALPMRQQQLSAKDNDRIRENMEERFCIRDTSFAGFDFYFIPQNAADTPDDERTSTYEQMWEEGGMPLWLGNYQDILNDEEANHTFYSFWRSKIHERVKDPKTAEMLAPATPPHPFGVKRPSLEQNYFDVYNQDNVELKDSNETPITRVLPHGVETPEDVIECDVLILATGFDNNSGGINAIDIEADGQLLRDKWATGVDTYMGLSTNGFPNLMFLYGPQSPSGFCNGPTSAERQGDMVADFLGWIKEKGISRFESTVEVEREWRAHVDDLFVNSLFPKAKSWFWGANVPGKPAQMLNYSGGVPTYLEKWDEVKRDGYVGFEFDREHTEKSCEGVA</sequence>
<dbReference type="Proteomes" id="UP001500177">
    <property type="component" value="Unassembled WGS sequence"/>
</dbReference>
<reference evidence="10" key="1">
    <citation type="journal article" date="2019" name="Int. J. Syst. Evol. Microbiol.">
        <title>The Global Catalogue of Microorganisms (GCM) 10K type strain sequencing project: providing services to taxonomists for standard genome sequencing and annotation.</title>
        <authorList>
            <consortium name="The Broad Institute Genomics Platform"/>
            <consortium name="The Broad Institute Genome Sequencing Center for Infectious Disease"/>
            <person name="Wu L."/>
            <person name="Ma J."/>
        </authorList>
    </citation>
    <scope>NUCLEOTIDE SEQUENCE [LARGE SCALE GENOMIC DNA]</scope>
    <source>
        <strain evidence="10">JCM 13318</strain>
    </source>
</reference>
<keyword evidence="7" id="KW-0503">Monooxygenase</keyword>
<evidence type="ECO:0000313" key="10">
    <source>
        <dbReference type="Proteomes" id="UP001500177"/>
    </source>
</evidence>
<dbReference type="SUPFAM" id="SSF51905">
    <property type="entry name" value="FAD/NAD(P)-binding domain"/>
    <property type="match status" value="2"/>
</dbReference>
<keyword evidence="5" id="KW-0521">NADP</keyword>
<evidence type="ECO:0000256" key="2">
    <source>
        <dbReference type="ARBA" id="ARBA00010139"/>
    </source>
</evidence>
<evidence type="ECO:0000256" key="5">
    <source>
        <dbReference type="ARBA" id="ARBA00022857"/>
    </source>
</evidence>
<keyword evidence="3" id="KW-0285">Flavoprotein</keyword>
<keyword evidence="4" id="KW-0274">FAD</keyword>
<accession>A0ABP4KXD8</accession>
<dbReference type="InterPro" id="IPR036188">
    <property type="entry name" value="FAD/NAD-bd_sf"/>
</dbReference>
<dbReference type="Pfam" id="PF07992">
    <property type="entry name" value="Pyr_redox_2"/>
    <property type="match status" value="1"/>
</dbReference>
<comment type="cofactor">
    <cofactor evidence="1">
        <name>FAD</name>
        <dbReference type="ChEBI" id="CHEBI:57692"/>
    </cofactor>
</comment>
<name>A0ABP4KXD8_9MICO</name>
<comment type="similarity">
    <text evidence="2">Belongs to the FAD-binding monooxygenase family.</text>
</comment>
<keyword evidence="10" id="KW-1185">Reference proteome</keyword>
<dbReference type="PRINTS" id="PR00411">
    <property type="entry name" value="PNDRDTASEI"/>
</dbReference>
<proteinExistence type="inferred from homology"/>
<dbReference type="EMBL" id="BAAALX010000008">
    <property type="protein sequence ID" value="GAA1512210.1"/>
    <property type="molecule type" value="Genomic_DNA"/>
</dbReference>
<dbReference type="Gene3D" id="3.50.50.60">
    <property type="entry name" value="FAD/NAD(P)-binding domain"/>
    <property type="match status" value="2"/>
</dbReference>
<evidence type="ECO:0000313" key="9">
    <source>
        <dbReference type="EMBL" id="GAA1512210.1"/>
    </source>
</evidence>
<evidence type="ECO:0000256" key="6">
    <source>
        <dbReference type="ARBA" id="ARBA00023002"/>
    </source>
</evidence>
<evidence type="ECO:0000256" key="1">
    <source>
        <dbReference type="ARBA" id="ARBA00001974"/>
    </source>
</evidence>
<dbReference type="PANTHER" id="PTHR43098">
    <property type="entry name" value="L-ORNITHINE N(5)-MONOOXYGENASE-RELATED"/>
    <property type="match status" value="1"/>
</dbReference>
<comment type="caution">
    <text evidence="9">The sequence shown here is derived from an EMBL/GenBank/DDBJ whole genome shotgun (WGS) entry which is preliminary data.</text>
</comment>